<dbReference type="PROSITE" id="PS51059">
    <property type="entry name" value="PARP_CATALYTIC"/>
    <property type="match status" value="1"/>
</dbReference>
<evidence type="ECO:0000256" key="2">
    <source>
        <dbReference type="RuleBase" id="RU362114"/>
    </source>
</evidence>
<keyword evidence="2" id="KW-0808">Transferase</keyword>
<keyword evidence="2" id="KW-0520">NAD</keyword>
<keyword evidence="6" id="KW-1185">Reference proteome</keyword>
<evidence type="ECO:0000313" key="5">
    <source>
        <dbReference type="EMBL" id="KAG8545370.1"/>
    </source>
</evidence>
<dbReference type="SMART" id="SM00609">
    <property type="entry name" value="VIT"/>
    <property type="match status" value="1"/>
</dbReference>
<dbReference type="PANTHER" id="PTHR46530:SF1">
    <property type="entry name" value="PROTEIN MONO-ADP-RIBOSYLTRANSFERASE PARP4"/>
    <property type="match status" value="1"/>
</dbReference>
<dbReference type="InterPro" id="IPR012317">
    <property type="entry name" value="Poly(ADP-ribose)pol_cat_dom"/>
</dbReference>
<evidence type="ECO:0000259" key="3">
    <source>
        <dbReference type="PROSITE" id="PS51059"/>
    </source>
</evidence>
<comment type="similarity">
    <text evidence="1">Belongs to the ARTD/PARP family.</text>
</comment>
<protein>
    <recommendedName>
        <fullName evidence="2">Poly [ADP-ribose] polymerase</fullName>
        <shortName evidence="2">PARP</shortName>
        <ecNumber evidence="2">2.4.2.-</ecNumber>
    </recommendedName>
</protein>
<dbReference type="GO" id="GO:0003950">
    <property type="term" value="F:NAD+ poly-ADP-ribosyltransferase activity"/>
    <property type="evidence" value="ECO:0007669"/>
    <property type="project" value="UniProtKB-UniRule"/>
</dbReference>
<dbReference type="PROSITE" id="PS51468">
    <property type="entry name" value="VIT"/>
    <property type="match status" value="1"/>
</dbReference>
<proteinExistence type="inferred from homology"/>
<dbReference type="InterPro" id="IPR031273">
    <property type="entry name" value="PARP4"/>
</dbReference>
<dbReference type="Pfam" id="PF08487">
    <property type="entry name" value="VIT"/>
    <property type="match status" value="1"/>
</dbReference>
<comment type="caution">
    <text evidence="5">The sequence shown here is derived from an EMBL/GenBank/DDBJ whole genome shotgun (WGS) entry which is preliminary data.</text>
</comment>
<keyword evidence="2" id="KW-0328">Glycosyltransferase</keyword>
<feature type="domain" description="PARP catalytic" evidence="3">
    <location>
        <begin position="1"/>
        <end position="208"/>
    </location>
</feature>
<organism evidence="5 6">
    <name type="scientific">Engystomops pustulosus</name>
    <name type="common">Tungara frog</name>
    <name type="synonym">Physalaemus pustulosus</name>
    <dbReference type="NCBI Taxonomy" id="76066"/>
    <lineage>
        <taxon>Eukaryota</taxon>
        <taxon>Metazoa</taxon>
        <taxon>Chordata</taxon>
        <taxon>Craniata</taxon>
        <taxon>Vertebrata</taxon>
        <taxon>Euteleostomi</taxon>
        <taxon>Amphibia</taxon>
        <taxon>Batrachia</taxon>
        <taxon>Anura</taxon>
        <taxon>Neobatrachia</taxon>
        <taxon>Hyloidea</taxon>
        <taxon>Leptodactylidae</taxon>
        <taxon>Leiuperinae</taxon>
        <taxon>Engystomops</taxon>
    </lineage>
</organism>
<dbReference type="EC" id="2.4.2.-" evidence="2"/>
<sequence length="547" mass="61273">MTNVCETSLSTYNSTSTAKYQALRCRVEYIDPNSAEFHQHREFNILRVFRVGRISEAINFKSDVGNVKPLLHASSPCNFVGILSRGLMLPKIIVEEFGGERTDVGNLGSGIYFSDSISTSLKYSQPSDITGSRLLVVCDVALGKCTDVFHRDYTITEPPNGFHSVHGVQRKEGVNSDFTDDEYVVYDVNQVQMRYVVQFSTNGDNVDLQRESLFISIDQTQSQCTSLSDQSEDISLDDLPEKQVTKCGLEGSDGQQVPLESIHVKARLMDLAAKTYKNNSSSPIEAKYVFPLDDTAAVCGFEAFINGKHIIGEVKEKQQAHREYRTAISEGHGAYLMDQDAPDVFTVSVGNLPSKATVIIKITYVMELKYQYRYLTFSIPGNMAQWQQDKALKENTQDTVTTVGIESDKAPEGSFCLDMSIKMPRKINNISCFTHKIKMKKTDCTAVIQTEESSSFNDQGFSIELQLEEAYIPRMWVEKHPDKDSEACMLIFKPEIEDSSEDTFLTICLDCSNSMESCFHSAKQVALLALHSASFNYINIILFGSRK</sequence>
<dbReference type="AlphaFoldDB" id="A0AAV6ZDM2"/>
<feature type="domain" description="VIT" evidence="4">
    <location>
        <begin position="243"/>
        <end position="366"/>
    </location>
</feature>
<evidence type="ECO:0000259" key="4">
    <source>
        <dbReference type="PROSITE" id="PS51468"/>
    </source>
</evidence>
<dbReference type="PANTHER" id="PTHR46530">
    <property type="entry name" value="PROTEIN MONO-ADP-RIBOSYLTRANSFERASE PARP4"/>
    <property type="match status" value="1"/>
</dbReference>
<dbReference type="EMBL" id="WNYA01001657">
    <property type="protein sequence ID" value="KAG8545370.1"/>
    <property type="molecule type" value="Genomic_DNA"/>
</dbReference>
<evidence type="ECO:0000313" key="6">
    <source>
        <dbReference type="Proteomes" id="UP000824782"/>
    </source>
</evidence>
<dbReference type="Pfam" id="PF00644">
    <property type="entry name" value="PARP"/>
    <property type="match status" value="1"/>
</dbReference>
<dbReference type="SUPFAM" id="SSF56399">
    <property type="entry name" value="ADP-ribosylation"/>
    <property type="match status" value="1"/>
</dbReference>
<gene>
    <name evidence="5" type="ORF">GDO81_021002</name>
</gene>
<reference evidence="5" key="1">
    <citation type="thesis" date="2020" institute="ProQuest LLC" country="789 East Eisenhower Parkway, Ann Arbor, MI, USA">
        <title>Comparative Genomics and Chromosome Evolution.</title>
        <authorList>
            <person name="Mudd A.B."/>
        </authorList>
    </citation>
    <scope>NUCLEOTIDE SEQUENCE</scope>
    <source>
        <strain evidence="5">237g6f4</strain>
        <tissue evidence="5">Blood</tissue>
    </source>
</reference>
<name>A0AAV6ZDM2_ENGPU</name>
<dbReference type="GO" id="GO:0005737">
    <property type="term" value="C:cytoplasm"/>
    <property type="evidence" value="ECO:0007669"/>
    <property type="project" value="TreeGrafter"/>
</dbReference>
<evidence type="ECO:0000256" key="1">
    <source>
        <dbReference type="ARBA" id="ARBA00024347"/>
    </source>
</evidence>
<dbReference type="InterPro" id="IPR013694">
    <property type="entry name" value="VIT"/>
</dbReference>
<accession>A0AAV6ZDM2</accession>
<dbReference type="Gene3D" id="3.90.228.10">
    <property type="match status" value="1"/>
</dbReference>
<dbReference type="Proteomes" id="UP000824782">
    <property type="component" value="Unassembled WGS sequence"/>
</dbReference>